<dbReference type="SUPFAM" id="SSF48371">
    <property type="entry name" value="ARM repeat"/>
    <property type="match status" value="2"/>
</dbReference>
<dbReference type="Gene3D" id="1.25.10.10">
    <property type="entry name" value="Leucine-rich Repeat Variant"/>
    <property type="match status" value="3"/>
</dbReference>
<evidence type="ECO:0000313" key="7">
    <source>
        <dbReference type="Proteomes" id="UP000289340"/>
    </source>
</evidence>
<dbReference type="Gramene" id="XM_028361607.1">
    <property type="protein sequence ID" value="XP_028217408.1"/>
    <property type="gene ID" value="LOC114399423"/>
</dbReference>
<dbReference type="EMBL" id="QZWG01000019">
    <property type="protein sequence ID" value="RZB48122.1"/>
    <property type="molecule type" value="Genomic_DNA"/>
</dbReference>
<dbReference type="InterPro" id="IPR044282">
    <property type="entry name" value="ABAP1/ARIA"/>
</dbReference>
<comment type="pathway">
    <text evidence="2">Protein modification; protein ubiquitination.</text>
</comment>
<dbReference type="PROSITE" id="PS50176">
    <property type="entry name" value="ARM_REPEAT"/>
    <property type="match status" value="4"/>
</dbReference>
<dbReference type="SMR" id="A0A445FGX8"/>
<evidence type="ECO:0000256" key="4">
    <source>
        <dbReference type="PROSITE-ProRule" id="PRU00259"/>
    </source>
</evidence>
<comment type="subcellular location">
    <subcellularLocation>
        <location evidence="1">Endomembrane system</location>
        <topology evidence="1">Peripheral membrane protein</topology>
    </subcellularLocation>
</comment>
<accession>A0A445FGX8</accession>
<dbReference type="SMART" id="SM00185">
    <property type="entry name" value="ARM"/>
    <property type="match status" value="9"/>
</dbReference>
<comment type="caution">
    <text evidence="6">The sequence shown here is derived from an EMBL/GenBank/DDBJ whole genome shotgun (WGS) entry which is preliminary data.</text>
</comment>
<dbReference type="SMART" id="SM00225">
    <property type="entry name" value="BTB"/>
    <property type="match status" value="1"/>
</dbReference>
<protein>
    <submittedName>
        <fullName evidence="6">Arm repeat protein interacting with ABF2</fullName>
    </submittedName>
</protein>
<evidence type="ECO:0000313" key="6">
    <source>
        <dbReference type="EMBL" id="RZB48122.1"/>
    </source>
</evidence>
<dbReference type="Pfam" id="PF00514">
    <property type="entry name" value="Arm"/>
    <property type="match status" value="3"/>
</dbReference>
<organism evidence="6 7">
    <name type="scientific">Glycine soja</name>
    <name type="common">Wild soybean</name>
    <dbReference type="NCBI Taxonomy" id="3848"/>
    <lineage>
        <taxon>Eukaryota</taxon>
        <taxon>Viridiplantae</taxon>
        <taxon>Streptophyta</taxon>
        <taxon>Embryophyta</taxon>
        <taxon>Tracheophyta</taxon>
        <taxon>Spermatophyta</taxon>
        <taxon>Magnoliopsida</taxon>
        <taxon>eudicotyledons</taxon>
        <taxon>Gunneridae</taxon>
        <taxon>Pentapetalae</taxon>
        <taxon>rosids</taxon>
        <taxon>fabids</taxon>
        <taxon>Fabales</taxon>
        <taxon>Fabaceae</taxon>
        <taxon>Papilionoideae</taxon>
        <taxon>50 kb inversion clade</taxon>
        <taxon>NPAAA clade</taxon>
        <taxon>indigoferoid/millettioid clade</taxon>
        <taxon>Phaseoleae</taxon>
        <taxon>Glycine</taxon>
        <taxon>Glycine subgen. Soja</taxon>
    </lineage>
</organism>
<dbReference type="Proteomes" id="UP000289340">
    <property type="component" value="Chromosome 19"/>
</dbReference>
<name>A0A445FGX8_GLYSO</name>
<dbReference type="AlphaFoldDB" id="A0A445FGX8"/>
<proteinExistence type="predicted"/>
<keyword evidence="7" id="KW-1185">Reference proteome</keyword>
<dbReference type="Gene3D" id="3.30.710.10">
    <property type="entry name" value="Potassium Channel Kv1.1, Chain A"/>
    <property type="match status" value="1"/>
</dbReference>
<dbReference type="InterPro" id="IPR011989">
    <property type="entry name" value="ARM-like"/>
</dbReference>
<feature type="domain" description="BTB" evidence="5">
    <location>
        <begin position="540"/>
        <end position="606"/>
    </location>
</feature>
<dbReference type="InterPro" id="IPR000210">
    <property type="entry name" value="BTB/POZ_dom"/>
</dbReference>
<feature type="repeat" description="ARM" evidence="4">
    <location>
        <begin position="363"/>
        <end position="405"/>
    </location>
</feature>
<dbReference type="Pfam" id="PF00651">
    <property type="entry name" value="BTB"/>
    <property type="match status" value="1"/>
</dbReference>
<reference evidence="6 7" key="1">
    <citation type="submission" date="2018-09" db="EMBL/GenBank/DDBJ databases">
        <title>A high-quality reference genome of wild soybean provides a powerful tool to mine soybean genomes.</title>
        <authorList>
            <person name="Xie M."/>
            <person name="Chung C.Y.L."/>
            <person name="Li M.-W."/>
            <person name="Wong F.-L."/>
            <person name="Chan T.-F."/>
            <person name="Lam H.-M."/>
        </authorList>
    </citation>
    <scope>NUCLEOTIDE SEQUENCE [LARGE SCALE GENOMIC DNA]</scope>
    <source>
        <strain evidence="7">cv. W05</strain>
        <tissue evidence="6">Hypocotyl of etiolated seedlings</tissue>
    </source>
</reference>
<evidence type="ECO:0000256" key="3">
    <source>
        <dbReference type="ARBA" id="ARBA00022737"/>
    </source>
</evidence>
<gene>
    <name evidence="6" type="ORF">D0Y65_051598</name>
</gene>
<evidence type="ECO:0000256" key="2">
    <source>
        <dbReference type="ARBA" id="ARBA00004906"/>
    </source>
</evidence>
<dbReference type="GO" id="GO:0012505">
    <property type="term" value="C:endomembrane system"/>
    <property type="evidence" value="ECO:0007669"/>
    <property type="project" value="UniProtKB-SubCell"/>
</dbReference>
<sequence length="704" mass="78140">MENPHYAVRKSLKRKLEADLIHTSKQLHPKISAKILRHVSLLNSAHPSSVSDCTAIKSAIDALSLLAENEDLVDTLLKCGVVPALVRHLRLTDNARRDDGDEADSVKDDSDGVTKHFQFEVIKGCAVILELLAIEKEYQQLVVDAGALPCLVDWLRMQKISTIAQPLIDLLKRVADAITSLAHENTGIKTLVRMEGGIAPLVELLEFNDIKVQRAAARALRTLAFNNDANKNQIVECNALPTLVLMLQSEDPKVHYEAVGVIGNLVHSSPNIKKEVLLAGALQPVISSLSSSCPESQREAALLIGQFATTDSDCKVHIGQRGAIPPLVDMLKSPDVELQEMSAFALGRLAQDSHNQAGIAQSGGIEPLLKLLGSKKVPVQQNAVFALYSLVDNENNVADIIKKDGFQKLKAGNFRNQQTGVCVTKTLKRLEEKTQGRVLKHLIHLIRLAEEAVQRRVAIALAYLCSPHDRKTIFIDNNGLKLLLDILKSSNVKQKSDASMALHQLAAKASSSFSLFDIAPPSPTPQMYLGEEYVNNPKLSDVTFLVEGRSFYAHRDCLVSSDIFRAMFDGSYREREAKNIVIPNIKWDVFELMMRFIYTGTVDVNLDIAQDLLRAADQYLLDGLKRICEYAIAQEISEENVSLLYKMSEDFNATSLKHSCILFMLEKFDKLRSEPWYCPLVRHILPDICMFFSTLLVKSHPADS</sequence>
<dbReference type="InterPro" id="IPR011333">
    <property type="entry name" value="SKP1/BTB/POZ_sf"/>
</dbReference>
<dbReference type="InterPro" id="IPR000225">
    <property type="entry name" value="Armadillo"/>
</dbReference>
<dbReference type="InterPro" id="IPR016024">
    <property type="entry name" value="ARM-type_fold"/>
</dbReference>
<feature type="repeat" description="ARM" evidence="4">
    <location>
        <begin position="238"/>
        <end position="280"/>
    </location>
</feature>
<dbReference type="SUPFAM" id="SSF54695">
    <property type="entry name" value="POZ domain"/>
    <property type="match status" value="1"/>
</dbReference>
<keyword evidence="3" id="KW-0677">Repeat</keyword>
<dbReference type="PANTHER" id="PTHR46710">
    <property type="entry name" value="ARM REPEAT PROTEIN INTERACTING WITH ABF2"/>
    <property type="match status" value="1"/>
</dbReference>
<evidence type="ECO:0000256" key="1">
    <source>
        <dbReference type="ARBA" id="ARBA00004184"/>
    </source>
</evidence>
<feature type="repeat" description="ARM" evidence="4">
    <location>
        <begin position="322"/>
        <end position="364"/>
    </location>
</feature>
<feature type="repeat" description="ARM" evidence="4">
    <location>
        <begin position="196"/>
        <end position="231"/>
    </location>
</feature>
<evidence type="ECO:0000259" key="5">
    <source>
        <dbReference type="PROSITE" id="PS50097"/>
    </source>
</evidence>
<dbReference type="PROSITE" id="PS50097">
    <property type="entry name" value="BTB"/>
    <property type="match status" value="1"/>
</dbReference>
<dbReference type="PANTHER" id="PTHR46710:SF11">
    <property type="entry name" value="ARMADILLO BTB ARABIDOPSIS PROTEIN 1"/>
    <property type="match status" value="1"/>
</dbReference>